<accession>A0A6U3RLH3</accession>
<dbReference type="EMBL" id="HBGN01017744">
    <property type="protein sequence ID" value="CAD9330554.1"/>
    <property type="molecule type" value="Transcribed_RNA"/>
</dbReference>
<proteinExistence type="predicted"/>
<dbReference type="EMBL" id="HBGN01017749">
    <property type="protein sequence ID" value="CAD9330563.1"/>
    <property type="molecule type" value="Transcribed_RNA"/>
</dbReference>
<gene>
    <name evidence="1" type="ORF">DBRI1063_LOCUS11355</name>
    <name evidence="2" type="ORF">DBRI1063_LOCUS11356</name>
    <name evidence="3" type="ORF">DBRI1063_LOCUS11357</name>
    <name evidence="4" type="ORF">DBRI1063_LOCUS11359</name>
    <name evidence="5" type="ORF">DBRI1063_LOCUS11360</name>
</gene>
<evidence type="ECO:0000313" key="2">
    <source>
        <dbReference type="EMBL" id="CAD9330556.1"/>
    </source>
</evidence>
<evidence type="ECO:0000313" key="4">
    <source>
        <dbReference type="EMBL" id="CAD9330561.1"/>
    </source>
</evidence>
<organism evidence="5">
    <name type="scientific">Ditylum brightwellii</name>
    <dbReference type="NCBI Taxonomy" id="49249"/>
    <lineage>
        <taxon>Eukaryota</taxon>
        <taxon>Sar</taxon>
        <taxon>Stramenopiles</taxon>
        <taxon>Ochrophyta</taxon>
        <taxon>Bacillariophyta</taxon>
        <taxon>Mediophyceae</taxon>
        <taxon>Lithodesmiophycidae</taxon>
        <taxon>Lithodesmiales</taxon>
        <taxon>Lithodesmiaceae</taxon>
        <taxon>Ditylum</taxon>
    </lineage>
</organism>
<dbReference type="EMBL" id="HBGN01017748">
    <property type="protein sequence ID" value="CAD9330561.1"/>
    <property type="molecule type" value="Transcribed_RNA"/>
</dbReference>
<sequence length="112" mass="12745">MSTAYPNITCIPFFVSSYVMHVFALPFSSVNQCDLSLQKNIEHNILHNSARRVIHNFFFSFCKFTTGLLADDQNFQVSNCCVTCSHMSTHLACPPRNSNAVFDHMRIFGSHH</sequence>
<evidence type="ECO:0000313" key="3">
    <source>
        <dbReference type="EMBL" id="CAD9330557.1"/>
    </source>
</evidence>
<name>A0A6U3RLH3_9STRA</name>
<reference evidence="5" key="1">
    <citation type="submission" date="2021-01" db="EMBL/GenBank/DDBJ databases">
        <authorList>
            <person name="Corre E."/>
            <person name="Pelletier E."/>
            <person name="Niang G."/>
            <person name="Scheremetjew M."/>
            <person name="Finn R."/>
            <person name="Kale V."/>
            <person name="Holt S."/>
            <person name="Cochrane G."/>
            <person name="Meng A."/>
            <person name="Brown T."/>
            <person name="Cohen L."/>
        </authorList>
    </citation>
    <scope>NUCLEOTIDE SEQUENCE</scope>
    <source>
        <strain evidence="5">Pop2</strain>
    </source>
</reference>
<protein>
    <submittedName>
        <fullName evidence="5">Uncharacterized protein</fullName>
    </submittedName>
</protein>
<evidence type="ECO:0000313" key="1">
    <source>
        <dbReference type="EMBL" id="CAD9330554.1"/>
    </source>
</evidence>
<dbReference type="EMBL" id="HBGN01017745">
    <property type="protein sequence ID" value="CAD9330556.1"/>
    <property type="molecule type" value="Transcribed_RNA"/>
</dbReference>
<evidence type="ECO:0000313" key="5">
    <source>
        <dbReference type="EMBL" id="CAD9330563.1"/>
    </source>
</evidence>
<dbReference type="EMBL" id="HBGN01017746">
    <property type="protein sequence ID" value="CAD9330557.1"/>
    <property type="molecule type" value="Transcribed_RNA"/>
</dbReference>
<dbReference type="AlphaFoldDB" id="A0A6U3RLH3"/>